<dbReference type="Pfam" id="PF06330">
    <property type="entry name" value="TRI5"/>
    <property type="match status" value="1"/>
</dbReference>
<comment type="caution">
    <text evidence="3">The sequence shown here is derived from an EMBL/GenBank/DDBJ whole genome shotgun (WGS) entry which is preliminary data.</text>
</comment>
<sequence length="324" mass="36289">MPVNIRDIVALHLRRCNIPYEVPVPDVKLQAACLNYAKSHGYEIGGEKTLGPCIPGGVVMASNAFGHIADLPTRVIIGIYTAFMIYLDDISSGDIEAVAQFNQRFYRAEPQLDKVLDDFAQLLRDFPDYFCTAGSDMIVTSTLNFVTSLFMDVETEGMDVDGNAKRYPRFARILNGAALAYTLLVFPKALPISSYIQAVPEINVYVENTNDVLSFYKEQMAGDDINYASLLSRSYSMTKYEALIHLSNIAVDANERILRLLEPFPEALEAYTQFRNGYVRFHTGLGGRYKLAELKLTNISDYQDRLGAHVNQTACKVCQRNLCN</sequence>
<dbReference type="SUPFAM" id="SSF48576">
    <property type="entry name" value="Terpenoid synthases"/>
    <property type="match status" value="1"/>
</dbReference>
<dbReference type="EMBL" id="MU154544">
    <property type="protein sequence ID" value="KAF9497424.1"/>
    <property type="molecule type" value="Genomic_DNA"/>
</dbReference>
<protein>
    <submittedName>
        <fullName evidence="3">Terpenoid synthase</fullName>
    </submittedName>
</protein>
<evidence type="ECO:0000313" key="3">
    <source>
        <dbReference type="EMBL" id="KAF9497424.1"/>
    </source>
</evidence>
<dbReference type="Gene3D" id="1.10.600.10">
    <property type="entry name" value="Farnesyl Diphosphate Synthase"/>
    <property type="match status" value="1"/>
</dbReference>
<gene>
    <name evidence="3" type="ORF">BDN71DRAFT_1444916</name>
</gene>
<dbReference type="SFLD" id="SFLDG01021">
    <property type="entry name" value="Trichodiene_Synthase_Like"/>
    <property type="match status" value="1"/>
</dbReference>
<dbReference type="GO" id="GO:0016838">
    <property type="term" value="F:carbon-oxygen lyase activity, acting on phosphates"/>
    <property type="evidence" value="ECO:0007669"/>
    <property type="project" value="InterPro"/>
</dbReference>
<dbReference type="OrthoDB" id="2998174at2759"/>
<keyword evidence="2" id="KW-0456">Lyase</keyword>
<dbReference type="InterPro" id="IPR008949">
    <property type="entry name" value="Isoprenoid_synthase_dom_sf"/>
</dbReference>
<evidence type="ECO:0000256" key="2">
    <source>
        <dbReference type="ARBA" id="ARBA00023239"/>
    </source>
</evidence>
<organism evidence="3 4">
    <name type="scientific">Pleurotus eryngii</name>
    <name type="common">Boletus of the steppes</name>
    <dbReference type="NCBI Taxonomy" id="5323"/>
    <lineage>
        <taxon>Eukaryota</taxon>
        <taxon>Fungi</taxon>
        <taxon>Dikarya</taxon>
        <taxon>Basidiomycota</taxon>
        <taxon>Agaricomycotina</taxon>
        <taxon>Agaricomycetes</taxon>
        <taxon>Agaricomycetidae</taxon>
        <taxon>Agaricales</taxon>
        <taxon>Pleurotineae</taxon>
        <taxon>Pleurotaceae</taxon>
        <taxon>Pleurotus</taxon>
    </lineage>
</organism>
<evidence type="ECO:0000313" key="4">
    <source>
        <dbReference type="Proteomes" id="UP000807025"/>
    </source>
</evidence>
<dbReference type="AlphaFoldDB" id="A0A9P6DH21"/>
<dbReference type="SFLD" id="SFLDS00005">
    <property type="entry name" value="Isoprenoid_Synthase_Type_I"/>
    <property type="match status" value="1"/>
</dbReference>
<dbReference type="Proteomes" id="UP000807025">
    <property type="component" value="Unassembled WGS sequence"/>
</dbReference>
<keyword evidence="4" id="KW-1185">Reference proteome</keyword>
<name>A0A9P6DH21_PLEER</name>
<evidence type="ECO:0000256" key="1">
    <source>
        <dbReference type="ARBA" id="ARBA00007946"/>
    </source>
</evidence>
<reference evidence="3" key="1">
    <citation type="submission" date="2020-11" db="EMBL/GenBank/DDBJ databases">
        <authorList>
            <consortium name="DOE Joint Genome Institute"/>
            <person name="Ahrendt S."/>
            <person name="Riley R."/>
            <person name="Andreopoulos W."/>
            <person name="Labutti K."/>
            <person name="Pangilinan J."/>
            <person name="Ruiz-Duenas F.J."/>
            <person name="Barrasa J.M."/>
            <person name="Sanchez-Garcia M."/>
            <person name="Camarero S."/>
            <person name="Miyauchi S."/>
            <person name="Serrano A."/>
            <person name="Linde D."/>
            <person name="Babiker R."/>
            <person name="Drula E."/>
            <person name="Ayuso-Fernandez I."/>
            <person name="Pacheco R."/>
            <person name="Padilla G."/>
            <person name="Ferreira P."/>
            <person name="Barriuso J."/>
            <person name="Kellner H."/>
            <person name="Castanera R."/>
            <person name="Alfaro M."/>
            <person name="Ramirez L."/>
            <person name="Pisabarro A.G."/>
            <person name="Kuo A."/>
            <person name="Tritt A."/>
            <person name="Lipzen A."/>
            <person name="He G."/>
            <person name="Yan M."/>
            <person name="Ng V."/>
            <person name="Cullen D."/>
            <person name="Martin F."/>
            <person name="Rosso M.-N."/>
            <person name="Henrissat B."/>
            <person name="Hibbett D."/>
            <person name="Martinez A.T."/>
            <person name="Grigoriev I.V."/>
        </authorList>
    </citation>
    <scope>NUCLEOTIDE SEQUENCE</scope>
    <source>
        <strain evidence="3">ATCC 90797</strain>
    </source>
</reference>
<proteinExistence type="inferred from homology"/>
<comment type="similarity">
    <text evidence="1">Belongs to the trichodiene synthase family.</text>
</comment>
<dbReference type="InterPro" id="IPR024652">
    <property type="entry name" value="Trichodiene_synth"/>
</dbReference>
<accession>A0A9P6DH21</accession>